<name>H0QVK2_9ACTN</name>
<dbReference type="RefSeq" id="WP_007316146.1">
    <property type="nucleotide sequence ID" value="NZ_BAEH01000015.1"/>
</dbReference>
<gene>
    <name evidence="1" type="ORF">GOEFS_015_00050</name>
</gene>
<evidence type="ECO:0000313" key="2">
    <source>
        <dbReference type="Proteomes" id="UP000035034"/>
    </source>
</evidence>
<dbReference type="Proteomes" id="UP000035034">
    <property type="component" value="Unassembled WGS sequence"/>
</dbReference>
<dbReference type="AlphaFoldDB" id="H0QVK2"/>
<reference evidence="1 2" key="1">
    <citation type="submission" date="2011-12" db="EMBL/GenBank/DDBJ databases">
        <title>Whole genome shotgun sequence of Gordonia effusa NBRC 100432.</title>
        <authorList>
            <person name="Yoshida I."/>
            <person name="Takarada H."/>
            <person name="Hosoyama A."/>
            <person name="Tsuchikane K."/>
            <person name="Katsumata H."/>
            <person name="Yamazaki S."/>
            <person name="Fujita N."/>
        </authorList>
    </citation>
    <scope>NUCLEOTIDE SEQUENCE [LARGE SCALE GENOMIC DNA]</scope>
    <source>
        <strain evidence="1 2">NBRC 100432</strain>
    </source>
</reference>
<dbReference type="eggNOG" id="ENOG5031W6S">
    <property type="taxonomic scope" value="Bacteria"/>
</dbReference>
<evidence type="ECO:0000313" key="1">
    <source>
        <dbReference type="EMBL" id="GAB16808.1"/>
    </source>
</evidence>
<sequence length="156" mass="16468">MTLRIIRPTLLASLLLAMVAVLVPLGAGGAAAAPQSLKREAAPQVVLADWYGTAHAIQISPNSGGYLLTRDAGVRTVILEERSVKVRIIKRAGQKAPVQRATPWHRLAVAPPNGLPAVGQWTRSAGYNGKQFRLCRTGIPGKGKVCTAYSGVIVAL</sequence>
<accession>H0QVK2</accession>
<dbReference type="EMBL" id="BAEH01000015">
    <property type="protein sequence ID" value="GAB16808.1"/>
    <property type="molecule type" value="Genomic_DNA"/>
</dbReference>
<proteinExistence type="predicted"/>
<dbReference type="STRING" id="1077974.GOEFS_015_00050"/>
<comment type="caution">
    <text evidence="1">The sequence shown here is derived from an EMBL/GenBank/DDBJ whole genome shotgun (WGS) entry which is preliminary data.</text>
</comment>
<protein>
    <submittedName>
        <fullName evidence="1">Uncharacterized protein</fullName>
    </submittedName>
</protein>
<keyword evidence="2" id="KW-1185">Reference proteome</keyword>
<organism evidence="1 2">
    <name type="scientific">Gordonia effusa NBRC 100432</name>
    <dbReference type="NCBI Taxonomy" id="1077974"/>
    <lineage>
        <taxon>Bacteria</taxon>
        <taxon>Bacillati</taxon>
        <taxon>Actinomycetota</taxon>
        <taxon>Actinomycetes</taxon>
        <taxon>Mycobacteriales</taxon>
        <taxon>Gordoniaceae</taxon>
        <taxon>Gordonia</taxon>
    </lineage>
</organism>